<feature type="region of interest" description="Disordered" evidence="1">
    <location>
        <begin position="58"/>
        <end position="83"/>
    </location>
</feature>
<dbReference type="AlphaFoldDB" id="A0A8J2LDQ3"/>
<keyword evidence="3" id="KW-1185">Reference proteome</keyword>
<name>A0A8J2LDQ3_9HEXA</name>
<evidence type="ECO:0000313" key="2">
    <source>
        <dbReference type="EMBL" id="CAG7820894.1"/>
    </source>
</evidence>
<reference evidence="2" key="1">
    <citation type="submission" date="2021-06" db="EMBL/GenBank/DDBJ databases">
        <authorList>
            <person name="Hodson N. C."/>
            <person name="Mongue J. A."/>
            <person name="Jaron S. K."/>
        </authorList>
    </citation>
    <scope>NUCLEOTIDE SEQUENCE</scope>
</reference>
<dbReference type="EMBL" id="CAJVCH010493514">
    <property type="protein sequence ID" value="CAG7820894.1"/>
    <property type="molecule type" value="Genomic_DNA"/>
</dbReference>
<comment type="caution">
    <text evidence="2">The sequence shown here is derived from an EMBL/GenBank/DDBJ whole genome shotgun (WGS) entry which is preliminary data.</text>
</comment>
<proteinExistence type="predicted"/>
<sequence>MLVLQDTLRAAHGKPGPNSTHSLQPLGKVKVIYRPMNGINNSSRRKKKSRMIFDSVADARPETMEPENPCILPPTIISSSDKDTSESRIKLKWNSWIKFDHSPYFPTKTLTMQGKLTTRVL</sequence>
<accession>A0A8J2LDQ3</accession>
<gene>
    <name evidence="2" type="ORF">AFUS01_LOCUS31265</name>
</gene>
<evidence type="ECO:0000313" key="3">
    <source>
        <dbReference type="Proteomes" id="UP000708208"/>
    </source>
</evidence>
<organism evidence="2 3">
    <name type="scientific">Allacma fusca</name>
    <dbReference type="NCBI Taxonomy" id="39272"/>
    <lineage>
        <taxon>Eukaryota</taxon>
        <taxon>Metazoa</taxon>
        <taxon>Ecdysozoa</taxon>
        <taxon>Arthropoda</taxon>
        <taxon>Hexapoda</taxon>
        <taxon>Collembola</taxon>
        <taxon>Symphypleona</taxon>
        <taxon>Sminthuridae</taxon>
        <taxon>Allacma</taxon>
    </lineage>
</organism>
<dbReference type="Proteomes" id="UP000708208">
    <property type="component" value="Unassembled WGS sequence"/>
</dbReference>
<protein>
    <submittedName>
        <fullName evidence="2">Uncharacterized protein</fullName>
    </submittedName>
</protein>
<evidence type="ECO:0000256" key="1">
    <source>
        <dbReference type="SAM" id="MobiDB-lite"/>
    </source>
</evidence>